<dbReference type="Pfam" id="PF03720">
    <property type="entry name" value="UDPG_MGDP_dh_C"/>
    <property type="match status" value="1"/>
</dbReference>
<dbReference type="GO" id="GO:0000271">
    <property type="term" value="P:polysaccharide biosynthetic process"/>
    <property type="evidence" value="ECO:0007669"/>
    <property type="project" value="InterPro"/>
</dbReference>
<sequence length="367" mass="40532">MKALVIGLGQVGAATAWLYQKAGWEVEGYDIDPDVQKKPWPKGDDWGGLDVYVPEKLDKNYDAVAICVPTPVDETHNVEIVRDAFKAHAHRGKWVIIRSTMPVLGCQETFNGNVVYIPEIRPVGYMKTVWPLTLIGINPYDRPPHEVISPYFSVSTVPIIRDYNTIEFAKLAINVYLACSITIANSLDECAVSYGVDYSDIEKVLRADPRIGKGAFVQAGLGFGGSCLPKDLEGFAHDTDNPLFDLLLSTNESHLDNVIKRIELALGGLRGKHLCVLGLAFKPGCDCIVDSRAMALSEGLVGGGAYVFEHDPYVKGSGISNARPEELAELDFDMYILATPHKEYFEMWADLEEGRKFSAWSNQWGCV</sequence>
<name>A0A6H1ZGJ8_9ZZZZ</name>
<evidence type="ECO:0000313" key="3">
    <source>
        <dbReference type="EMBL" id="QJH94793.1"/>
    </source>
</evidence>
<dbReference type="EMBL" id="MT144606">
    <property type="protein sequence ID" value="QJH94793.1"/>
    <property type="molecule type" value="Genomic_DNA"/>
</dbReference>
<dbReference type="GO" id="GO:0051287">
    <property type="term" value="F:NAD binding"/>
    <property type="evidence" value="ECO:0007669"/>
    <property type="project" value="InterPro"/>
</dbReference>
<gene>
    <name evidence="2" type="ORF">TM448A00456_0029</name>
    <name evidence="3" type="ORF">TM448B00301_0035</name>
</gene>
<dbReference type="InterPro" id="IPR014026">
    <property type="entry name" value="UDP-Glc/GDP-Man_DH_dimer"/>
</dbReference>
<dbReference type="GO" id="GO:0016616">
    <property type="term" value="F:oxidoreductase activity, acting on the CH-OH group of donors, NAD or NADP as acceptor"/>
    <property type="evidence" value="ECO:0007669"/>
    <property type="project" value="InterPro"/>
</dbReference>
<dbReference type="PIRSF" id="PIRSF000124">
    <property type="entry name" value="UDPglc_GDPman_dh"/>
    <property type="match status" value="1"/>
</dbReference>
<dbReference type="PANTHER" id="PTHR43750:SF3">
    <property type="entry name" value="UDP-GLUCOSE 6-DEHYDROGENASE TUAD"/>
    <property type="match status" value="1"/>
</dbReference>
<protein>
    <submittedName>
        <fullName evidence="2">Putative UDP-glucose/GDP-mannose dehydrogenasese</fullName>
    </submittedName>
</protein>
<dbReference type="SUPFAM" id="SSF48179">
    <property type="entry name" value="6-phosphogluconate dehydrogenase C-terminal domain-like"/>
    <property type="match status" value="1"/>
</dbReference>
<reference evidence="2" key="1">
    <citation type="submission" date="2020-03" db="EMBL/GenBank/DDBJ databases">
        <title>The deep terrestrial virosphere.</title>
        <authorList>
            <person name="Holmfeldt K."/>
            <person name="Nilsson E."/>
            <person name="Simone D."/>
            <person name="Lopez-Fernandez M."/>
            <person name="Wu X."/>
            <person name="de Brujin I."/>
            <person name="Lundin D."/>
            <person name="Andersson A."/>
            <person name="Bertilsson S."/>
            <person name="Dopson M."/>
        </authorList>
    </citation>
    <scope>NUCLEOTIDE SEQUENCE</scope>
    <source>
        <strain evidence="2">TM448A00456</strain>
        <strain evidence="3">TM448B00301</strain>
    </source>
</reference>
<dbReference type="SUPFAM" id="SSF52413">
    <property type="entry name" value="UDP-glucose/GDP-mannose dehydrogenase C-terminal domain"/>
    <property type="match status" value="1"/>
</dbReference>
<dbReference type="GO" id="GO:0016628">
    <property type="term" value="F:oxidoreductase activity, acting on the CH-CH group of donors, NAD or NADP as acceptor"/>
    <property type="evidence" value="ECO:0007669"/>
    <property type="project" value="InterPro"/>
</dbReference>
<dbReference type="Gene3D" id="3.40.50.720">
    <property type="entry name" value="NAD(P)-binding Rossmann-like Domain"/>
    <property type="match status" value="2"/>
</dbReference>
<dbReference type="PIRSF" id="PIRSF500136">
    <property type="entry name" value="UDP_ManNAc_DH"/>
    <property type="match status" value="1"/>
</dbReference>
<feature type="domain" description="UDP-glucose/GDP-mannose dehydrogenase C-terminal" evidence="1">
    <location>
        <begin position="275"/>
        <end position="359"/>
    </location>
</feature>
<dbReference type="InterPro" id="IPR036220">
    <property type="entry name" value="UDP-Glc/GDP-Man_DH_C_sf"/>
</dbReference>
<accession>A0A6H1ZGJ8</accession>
<dbReference type="Pfam" id="PF00984">
    <property type="entry name" value="UDPG_MGDP_dh"/>
    <property type="match status" value="1"/>
</dbReference>
<dbReference type="InterPro" id="IPR028359">
    <property type="entry name" value="UDP_ManNAc/GlcNAc_DH"/>
</dbReference>
<dbReference type="InterPro" id="IPR014027">
    <property type="entry name" value="UDP-Glc/GDP-Man_DH_C"/>
</dbReference>
<dbReference type="SUPFAM" id="SSF51735">
    <property type="entry name" value="NAD(P)-binding Rossmann-fold domains"/>
    <property type="match status" value="1"/>
</dbReference>
<dbReference type="EMBL" id="MT144015">
    <property type="protein sequence ID" value="QJA46589.1"/>
    <property type="molecule type" value="Genomic_DNA"/>
</dbReference>
<evidence type="ECO:0000259" key="1">
    <source>
        <dbReference type="SMART" id="SM00984"/>
    </source>
</evidence>
<organism evidence="2">
    <name type="scientific">viral metagenome</name>
    <dbReference type="NCBI Taxonomy" id="1070528"/>
    <lineage>
        <taxon>unclassified sequences</taxon>
        <taxon>metagenomes</taxon>
        <taxon>organismal metagenomes</taxon>
    </lineage>
</organism>
<dbReference type="SMART" id="SM00984">
    <property type="entry name" value="UDPG_MGDP_dh_C"/>
    <property type="match status" value="1"/>
</dbReference>
<proteinExistence type="predicted"/>
<dbReference type="InterPro" id="IPR008927">
    <property type="entry name" value="6-PGluconate_DH-like_C_sf"/>
</dbReference>
<dbReference type="PANTHER" id="PTHR43750">
    <property type="entry name" value="UDP-GLUCOSE 6-DEHYDROGENASE TUAD"/>
    <property type="match status" value="1"/>
</dbReference>
<evidence type="ECO:0000313" key="2">
    <source>
        <dbReference type="EMBL" id="QJA46589.1"/>
    </source>
</evidence>
<dbReference type="InterPro" id="IPR017476">
    <property type="entry name" value="UDP-Glc/GDP-Man"/>
</dbReference>
<dbReference type="AlphaFoldDB" id="A0A6H1ZGJ8"/>
<dbReference type="InterPro" id="IPR036291">
    <property type="entry name" value="NAD(P)-bd_dom_sf"/>
</dbReference>